<evidence type="ECO:0000259" key="17">
    <source>
        <dbReference type="PROSITE" id="PS50990"/>
    </source>
</evidence>
<evidence type="ECO:0000256" key="13">
    <source>
        <dbReference type="ARBA" id="ARBA00072252"/>
    </source>
</evidence>
<dbReference type="Gene3D" id="3.90.70.10">
    <property type="entry name" value="Cysteine proteinases"/>
    <property type="match status" value="1"/>
</dbReference>
<dbReference type="PANTHER" id="PTHR43394:SF1">
    <property type="entry name" value="ATP-BINDING CASSETTE SUB-FAMILY B MEMBER 10, MITOCHONDRIAL"/>
    <property type="match status" value="1"/>
</dbReference>
<dbReference type="InterPro" id="IPR039421">
    <property type="entry name" value="Type_1_exporter"/>
</dbReference>
<evidence type="ECO:0000256" key="3">
    <source>
        <dbReference type="ARBA" id="ARBA00022475"/>
    </source>
</evidence>
<gene>
    <name evidence="18" type="ORF">EJO50_12800</name>
</gene>
<dbReference type="Gene3D" id="1.20.1560.10">
    <property type="entry name" value="ABC transporter type 1, transmembrane domain"/>
    <property type="match status" value="1"/>
</dbReference>
<dbReference type="PROSITE" id="PS50929">
    <property type="entry name" value="ABC_TM1F"/>
    <property type="match status" value="1"/>
</dbReference>
<dbReference type="SUPFAM" id="SSF90123">
    <property type="entry name" value="ABC transporter transmembrane region"/>
    <property type="match status" value="1"/>
</dbReference>
<evidence type="ECO:0000313" key="19">
    <source>
        <dbReference type="Proteomes" id="UP000282438"/>
    </source>
</evidence>
<feature type="domain" description="ABC transporter" evidence="15">
    <location>
        <begin position="492"/>
        <end position="727"/>
    </location>
</feature>
<keyword evidence="5" id="KW-0204">Cytolysis</keyword>
<proteinExistence type="inferred from homology"/>
<keyword evidence="9 14" id="KW-1133">Transmembrane helix</keyword>
<evidence type="ECO:0000256" key="5">
    <source>
        <dbReference type="ARBA" id="ARBA00022735"/>
    </source>
</evidence>
<keyword evidence="5" id="KW-0354">Hemolysis</keyword>
<name>A0A3S8ZUZ9_9NEIS</name>
<organism evidence="18 19">
    <name type="scientific">Iodobacter ciconiae</name>
    <dbReference type="NCBI Taxonomy" id="2496266"/>
    <lineage>
        <taxon>Bacteria</taxon>
        <taxon>Pseudomonadati</taxon>
        <taxon>Pseudomonadota</taxon>
        <taxon>Betaproteobacteria</taxon>
        <taxon>Neisseriales</taxon>
        <taxon>Chitinibacteraceae</taxon>
        <taxon>Iodobacter</taxon>
    </lineage>
</organism>
<feature type="domain" description="Peptidase C39" evidence="17">
    <location>
        <begin position="21"/>
        <end position="144"/>
    </location>
</feature>
<dbReference type="CDD" id="cd18587">
    <property type="entry name" value="ABC_6TM_LapB_like"/>
    <property type="match status" value="1"/>
</dbReference>
<dbReference type="PROSITE" id="PS50893">
    <property type="entry name" value="ABC_TRANSPORTER_2"/>
    <property type="match status" value="1"/>
</dbReference>
<dbReference type="GO" id="GO:0006508">
    <property type="term" value="P:proteolysis"/>
    <property type="evidence" value="ECO:0007669"/>
    <property type="project" value="InterPro"/>
</dbReference>
<dbReference type="PANTHER" id="PTHR43394">
    <property type="entry name" value="ATP-DEPENDENT PERMEASE MDL1, MITOCHONDRIAL"/>
    <property type="match status" value="1"/>
</dbReference>
<feature type="transmembrane region" description="Helical" evidence="14">
    <location>
        <begin position="214"/>
        <end position="231"/>
    </location>
</feature>
<dbReference type="InterPro" id="IPR005074">
    <property type="entry name" value="Peptidase_C39"/>
</dbReference>
<keyword evidence="2" id="KW-0813">Transport</keyword>
<evidence type="ECO:0000256" key="11">
    <source>
        <dbReference type="ARBA" id="ARBA00055355"/>
    </source>
</evidence>
<keyword evidence="8" id="KW-0067">ATP-binding</keyword>
<dbReference type="CDD" id="cd02421">
    <property type="entry name" value="Peptidase_C39_likeD"/>
    <property type="match status" value="1"/>
</dbReference>
<sequence>MSESNPSHFKATDRPDWRVGEHQSRFDPLLDCLAELTRIHGQPWTCEALSAGLPLTDNLLSPSLVPRAAARAGLSARVVRRSLQELPTSLFPVILLLKDRGACLLLEWTTDGMARICFPETGESSELVDAESLAASHNGIVIFVRPKFRFETRAPEHGAVRSRHWFWGVVKDNWRLYRDALLAALLINMLALAMPLFSMNVYDRVVPNHALETLWVLAVGAVAVLCFDLILRTVRGHIIDVASKRIDVTLSALIMERVLGLRMEARPASVGSFVANLRAFESVRDFIASASITTLVDLPFVLIFLLVMAWISPWLAVPAMVGIVLVVGFTLLAQDKMQEMVELTQRASAQRNATLVEGLVGIETIKVMGAESEFQRRWERSTHFLAQIGSKLKLLSSTTVNFAAFISQLVSVIVIIVGVYLLTENMVTMGGIIAASMLSGRALAPLGQVAGLLMQYQNARTSLAGIESHMKLPVERPENSNFLHRESFRGDIEFKNVSFAYAGNEEKVLNNVSFKLKAGEKMAVIGRIGSGKTTIEKLILGLYYPSEGAVLIDGVDTRQIDPAELRRAVGHVPQEPILFYGTLRQNIAMGAPFADDGSILAAAELAGVKEFSDLHPRGFDMLISERGDSLSGGQRQTVSIARAMLNDPPMLLLDEPTSAMDHLSEEKLKARLKAYITQKTLLLVTHRTSLLDLVDRLIVLDQGQVVADGPKAQVVEALQQGRIGRSS</sequence>
<dbReference type="GO" id="GO:0005524">
    <property type="term" value="F:ATP binding"/>
    <property type="evidence" value="ECO:0007669"/>
    <property type="project" value="UniProtKB-KW"/>
</dbReference>
<evidence type="ECO:0000256" key="12">
    <source>
        <dbReference type="ARBA" id="ARBA00061173"/>
    </source>
</evidence>
<dbReference type="NCBIfam" id="TIGR03375">
    <property type="entry name" value="type_I_sec_LssB"/>
    <property type="match status" value="1"/>
</dbReference>
<dbReference type="GO" id="GO:0005886">
    <property type="term" value="C:plasma membrane"/>
    <property type="evidence" value="ECO:0007669"/>
    <property type="project" value="UniProtKB-SubCell"/>
</dbReference>
<evidence type="ECO:0000256" key="10">
    <source>
        <dbReference type="ARBA" id="ARBA00023136"/>
    </source>
</evidence>
<dbReference type="KEGG" id="iod:EJO50_12800"/>
<evidence type="ECO:0000256" key="8">
    <source>
        <dbReference type="ARBA" id="ARBA00022840"/>
    </source>
</evidence>
<evidence type="ECO:0000259" key="16">
    <source>
        <dbReference type="PROSITE" id="PS50929"/>
    </source>
</evidence>
<feature type="transmembrane region" description="Helical" evidence="14">
    <location>
        <begin position="180"/>
        <end position="202"/>
    </location>
</feature>
<comment type="similarity">
    <text evidence="12">Belongs to the ABC transporter superfamily. Cyclolysin exporter (TC 3.A.1.109.2) family.</text>
</comment>
<feature type="transmembrane region" description="Helical" evidence="14">
    <location>
        <begin position="400"/>
        <end position="423"/>
    </location>
</feature>
<dbReference type="RefSeq" id="WP_125974750.1">
    <property type="nucleotide sequence ID" value="NZ_CP034433.1"/>
</dbReference>
<keyword evidence="4 14" id="KW-0812">Transmembrane</keyword>
<comment type="function">
    <text evidence="11">Involved in the export of calmodulin-sensitive adenylate cyclase-hemolysin (cyclolysin).</text>
</comment>
<evidence type="ECO:0000313" key="18">
    <source>
        <dbReference type="EMBL" id="AZN37286.1"/>
    </source>
</evidence>
<dbReference type="InterPro" id="IPR036640">
    <property type="entry name" value="ABC1_TM_sf"/>
</dbReference>
<dbReference type="InterPro" id="IPR011527">
    <property type="entry name" value="ABC1_TM_dom"/>
</dbReference>
<dbReference type="InterPro" id="IPR027417">
    <property type="entry name" value="P-loop_NTPase"/>
</dbReference>
<dbReference type="InterPro" id="IPR003439">
    <property type="entry name" value="ABC_transporter-like_ATP-bd"/>
</dbReference>
<keyword evidence="19" id="KW-1185">Reference proteome</keyword>
<accession>A0A3S8ZUZ9</accession>
<dbReference type="SMART" id="SM00382">
    <property type="entry name" value="AAA"/>
    <property type="match status" value="1"/>
</dbReference>
<keyword evidence="7" id="KW-0378">Hydrolase</keyword>
<dbReference type="FunFam" id="3.40.50.300:FF:000299">
    <property type="entry name" value="ABC transporter ATP-binding protein/permease"/>
    <property type="match status" value="1"/>
</dbReference>
<protein>
    <recommendedName>
        <fullName evidence="13">Cyclolysin secretion/processing ATP-binding protein CyaB</fullName>
    </recommendedName>
</protein>
<evidence type="ECO:0000256" key="1">
    <source>
        <dbReference type="ARBA" id="ARBA00004651"/>
    </source>
</evidence>
<evidence type="ECO:0000256" key="4">
    <source>
        <dbReference type="ARBA" id="ARBA00022692"/>
    </source>
</evidence>
<evidence type="ECO:0000259" key="15">
    <source>
        <dbReference type="PROSITE" id="PS50893"/>
    </source>
</evidence>
<dbReference type="Proteomes" id="UP000282438">
    <property type="component" value="Chromosome"/>
</dbReference>
<keyword evidence="3" id="KW-1003">Cell membrane</keyword>
<dbReference type="Gene3D" id="3.40.50.300">
    <property type="entry name" value="P-loop containing nucleotide triphosphate hydrolases"/>
    <property type="match status" value="1"/>
</dbReference>
<feature type="domain" description="ABC transmembrane type-1" evidence="16">
    <location>
        <begin position="180"/>
        <end position="458"/>
    </location>
</feature>
<dbReference type="Pfam" id="PF00664">
    <property type="entry name" value="ABC_membrane"/>
    <property type="match status" value="1"/>
</dbReference>
<dbReference type="GO" id="GO:0031640">
    <property type="term" value="P:killing of cells of another organism"/>
    <property type="evidence" value="ECO:0007669"/>
    <property type="project" value="UniProtKB-KW"/>
</dbReference>
<dbReference type="Pfam" id="PF00005">
    <property type="entry name" value="ABC_tran"/>
    <property type="match status" value="1"/>
</dbReference>
<dbReference type="GO" id="GO:0016887">
    <property type="term" value="F:ATP hydrolysis activity"/>
    <property type="evidence" value="ECO:0007669"/>
    <property type="project" value="InterPro"/>
</dbReference>
<feature type="transmembrane region" description="Helical" evidence="14">
    <location>
        <begin position="286"/>
        <end position="308"/>
    </location>
</feature>
<dbReference type="SUPFAM" id="SSF52540">
    <property type="entry name" value="P-loop containing nucleoside triphosphate hydrolases"/>
    <property type="match status" value="1"/>
</dbReference>
<reference evidence="18 19" key="1">
    <citation type="submission" date="2018-12" db="EMBL/GenBank/DDBJ databases">
        <title>Complete genome sequence of Iodobacter sp. H11R3.</title>
        <authorList>
            <person name="Bae J.-W."/>
        </authorList>
    </citation>
    <scope>NUCLEOTIDE SEQUENCE [LARGE SCALE GENOMIC DNA]</scope>
    <source>
        <strain evidence="18 19">H11R3</strain>
    </source>
</reference>
<keyword evidence="6" id="KW-0547">Nucleotide-binding</keyword>
<dbReference type="OrthoDB" id="8554730at2"/>
<evidence type="ECO:0000256" key="6">
    <source>
        <dbReference type="ARBA" id="ARBA00022741"/>
    </source>
</evidence>
<dbReference type="CDD" id="cd03245">
    <property type="entry name" value="ABCC_bacteriocin_exporters"/>
    <property type="match status" value="1"/>
</dbReference>
<dbReference type="AlphaFoldDB" id="A0A3S8ZUZ9"/>
<feature type="transmembrane region" description="Helical" evidence="14">
    <location>
        <begin position="314"/>
        <end position="333"/>
    </location>
</feature>
<dbReference type="InterPro" id="IPR003593">
    <property type="entry name" value="AAA+_ATPase"/>
</dbReference>
<evidence type="ECO:0000256" key="14">
    <source>
        <dbReference type="SAM" id="Phobius"/>
    </source>
</evidence>
<comment type="subcellular location">
    <subcellularLocation>
        <location evidence="1">Cell membrane</location>
        <topology evidence="1">Multi-pass membrane protein</topology>
    </subcellularLocation>
</comment>
<evidence type="ECO:0000256" key="7">
    <source>
        <dbReference type="ARBA" id="ARBA00022801"/>
    </source>
</evidence>
<dbReference type="GO" id="GO:0008233">
    <property type="term" value="F:peptidase activity"/>
    <property type="evidence" value="ECO:0007669"/>
    <property type="project" value="InterPro"/>
</dbReference>
<evidence type="ECO:0000256" key="2">
    <source>
        <dbReference type="ARBA" id="ARBA00022448"/>
    </source>
</evidence>
<keyword evidence="10 14" id="KW-0472">Membrane</keyword>
<dbReference type="PROSITE" id="PS50990">
    <property type="entry name" value="PEPTIDASE_C39"/>
    <property type="match status" value="1"/>
</dbReference>
<dbReference type="GO" id="GO:0015421">
    <property type="term" value="F:ABC-type oligopeptide transporter activity"/>
    <property type="evidence" value="ECO:0007669"/>
    <property type="project" value="TreeGrafter"/>
</dbReference>
<dbReference type="EMBL" id="CP034433">
    <property type="protein sequence ID" value="AZN37286.1"/>
    <property type="molecule type" value="Genomic_DNA"/>
</dbReference>
<dbReference type="InterPro" id="IPR017750">
    <property type="entry name" value="ATPase_T1SS"/>
</dbReference>
<evidence type="ECO:0000256" key="9">
    <source>
        <dbReference type="ARBA" id="ARBA00022989"/>
    </source>
</evidence>